<accession>A0A1D3CW87</accession>
<keyword evidence="3" id="KW-0813">Transport</keyword>
<dbReference type="GO" id="GO:0016020">
    <property type="term" value="C:membrane"/>
    <property type="evidence" value="ECO:0007669"/>
    <property type="project" value="UniProtKB-SubCell"/>
</dbReference>
<dbReference type="SUPFAM" id="SSF103506">
    <property type="entry name" value="Mitochondrial carrier"/>
    <property type="match status" value="1"/>
</dbReference>
<dbReference type="InParanoid" id="A0A1D3CW87"/>
<evidence type="ECO:0000256" key="2">
    <source>
        <dbReference type="ARBA" id="ARBA00006375"/>
    </source>
</evidence>
<evidence type="ECO:0000256" key="1">
    <source>
        <dbReference type="ARBA" id="ARBA00004370"/>
    </source>
</evidence>
<dbReference type="InterPro" id="IPR023395">
    <property type="entry name" value="MCP_dom_sf"/>
</dbReference>
<dbReference type="EMBL" id="JROU02001717">
    <property type="protein sequence ID" value="OEH75469.1"/>
    <property type="molecule type" value="Genomic_DNA"/>
</dbReference>
<keyword evidence="5" id="KW-0677">Repeat</keyword>
<sequence>MGGMGEDGQAVLAVHAREIATAPARWSDALAKCTNKGEAAWYERMRFHRNSRAAKAAALAAIPRCTDGQRLLSGALTRLYVQTLLYPIDTLRARFSTMDRPLEELTLASLYEGALPALLLGDLPYSLICSLAQLHTTAALKRLAPHLPPSVASALAAVCTDSAGVVYKTPHDAMKAYRQKGLAKSTSEALQMMHSALPALQRAVPSTIARDALFRFVNGTASKRLKAFFQTLKHRANRLQACATARTGGAPASKGTAPLMEDAASADRSTSKSASLWGLCRCLREKVAGLTAQQPLFRTAAKATEEGEHCSSLSAGAAAAAAPRAAQYAEAALIGGLSSSLAGIAASPMDAARALVVRQAAADLEGSKRFSGVIGIARALHEAAVSGGFKALFASVPLRVLVGGCCGAVAAAFNMRPLFKPSRAVLTHPYGPGVYLDTLLRRAILPSSFAFVLLSPGWTVIGRTARQHTSDSSIRCDMENERSFSLISDYQAHMFAVPPVIHPMRALDEADWVGALTTDKAVIESSGNRPLLTSREAQCLAFN</sequence>
<evidence type="ECO:0000256" key="3">
    <source>
        <dbReference type="ARBA" id="ARBA00022448"/>
    </source>
</evidence>
<protein>
    <submittedName>
        <fullName evidence="8">Mitochondrial carrier superfamily protein</fullName>
    </submittedName>
</protein>
<keyword evidence="9" id="KW-1185">Reference proteome</keyword>
<dbReference type="Proteomes" id="UP000095192">
    <property type="component" value="Unassembled WGS sequence"/>
</dbReference>
<name>A0A1D3CW87_9EIME</name>
<dbReference type="VEuPathDB" id="ToxoDB:cyc_02023"/>
<reference evidence="8 9" key="1">
    <citation type="journal article" date="2016" name="BMC Genomics">
        <title>Comparative genomics reveals Cyclospora cayetanensis possesses coccidia-like metabolism and invasion components but unique surface antigens.</title>
        <authorList>
            <person name="Liu S."/>
            <person name="Wang L."/>
            <person name="Zheng H."/>
            <person name="Xu Z."/>
            <person name="Roellig D.M."/>
            <person name="Li N."/>
            <person name="Frace M.A."/>
            <person name="Tang K."/>
            <person name="Arrowood M.J."/>
            <person name="Moss D.M."/>
            <person name="Zhang L."/>
            <person name="Feng Y."/>
            <person name="Xiao L."/>
        </authorList>
    </citation>
    <scope>NUCLEOTIDE SEQUENCE [LARGE SCALE GENOMIC DNA]</scope>
    <source>
        <strain evidence="8 9">CHN_HEN01</strain>
    </source>
</reference>
<keyword evidence="4" id="KW-0812">Transmembrane</keyword>
<keyword evidence="6" id="KW-1133">Transmembrane helix</keyword>
<evidence type="ECO:0000256" key="6">
    <source>
        <dbReference type="ARBA" id="ARBA00022989"/>
    </source>
</evidence>
<evidence type="ECO:0000256" key="4">
    <source>
        <dbReference type="ARBA" id="ARBA00022692"/>
    </source>
</evidence>
<comment type="similarity">
    <text evidence="2">Belongs to the mitochondrial carrier (TC 2.A.29) family.</text>
</comment>
<proteinExistence type="inferred from homology"/>
<keyword evidence="7" id="KW-0472">Membrane</keyword>
<dbReference type="PANTHER" id="PTHR45667">
    <property type="entry name" value="S-ADENOSYLMETHIONINE MITOCHONDRIAL CARRIER PROTEIN"/>
    <property type="match status" value="1"/>
</dbReference>
<gene>
    <name evidence="8" type="ORF">cyc_02023</name>
</gene>
<evidence type="ECO:0000313" key="8">
    <source>
        <dbReference type="EMBL" id="OEH75469.1"/>
    </source>
</evidence>
<dbReference type="Gene3D" id="1.50.40.10">
    <property type="entry name" value="Mitochondrial carrier domain"/>
    <property type="match status" value="1"/>
</dbReference>
<organism evidence="8 9">
    <name type="scientific">Cyclospora cayetanensis</name>
    <dbReference type="NCBI Taxonomy" id="88456"/>
    <lineage>
        <taxon>Eukaryota</taxon>
        <taxon>Sar</taxon>
        <taxon>Alveolata</taxon>
        <taxon>Apicomplexa</taxon>
        <taxon>Conoidasida</taxon>
        <taxon>Coccidia</taxon>
        <taxon>Eucoccidiorida</taxon>
        <taxon>Eimeriorina</taxon>
        <taxon>Eimeriidae</taxon>
        <taxon>Cyclospora</taxon>
    </lineage>
</organism>
<evidence type="ECO:0000256" key="7">
    <source>
        <dbReference type="ARBA" id="ARBA00023136"/>
    </source>
</evidence>
<dbReference type="AlphaFoldDB" id="A0A1D3CW87"/>
<comment type="caution">
    <text evidence="8">The sequence shown here is derived from an EMBL/GenBank/DDBJ whole genome shotgun (WGS) entry which is preliminary data.</text>
</comment>
<evidence type="ECO:0000256" key="5">
    <source>
        <dbReference type="ARBA" id="ARBA00022737"/>
    </source>
</evidence>
<comment type="subcellular location">
    <subcellularLocation>
        <location evidence="1">Membrane</location>
    </subcellularLocation>
</comment>
<evidence type="ECO:0000313" key="9">
    <source>
        <dbReference type="Proteomes" id="UP000095192"/>
    </source>
</evidence>